<dbReference type="PANTHER" id="PTHR24120:SF4">
    <property type="entry name" value="GH07239P"/>
    <property type="match status" value="1"/>
</dbReference>
<reference evidence="2 3" key="2">
    <citation type="submission" date="2024-07" db="EMBL/GenBank/DDBJ databases">
        <authorList>
            <person name="Akdeniz Z."/>
        </authorList>
    </citation>
    <scope>NUCLEOTIDE SEQUENCE [LARGE SCALE GENOMIC DNA]</scope>
</reference>
<name>A0AA86PZV9_9EUKA</name>
<dbReference type="PANTHER" id="PTHR24120">
    <property type="entry name" value="GH07239P"/>
    <property type="match status" value="1"/>
</dbReference>
<dbReference type="InterPro" id="IPR002110">
    <property type="entry name" value="Ankyrin_rpt"/>
</dbReference>
<dbReference type="EMBL" id="CATOUU010000722">
    <property type="protein sequence ID" value="CAI9944270.1"/>
    <property type="molecule type" value="Genomic_DNA"/>
</dbReference>
<protein>
    <submittedName>
        <fullName evidence="1">Uncharacterized protein</fullName>
    </submittedName>
</protein>
<gene>
    <name evidence="1" type="ORF">HINF_LOCUS31915</name>
    <name evidence="2" type="ORF">HINF_LOCUS39683</name>
</gene>
<organism evidence="1">
    <name type="scientific">Hexamita inflata</name>
    <dbReference type="NCBI Taxonomy" id="28002"/>
    <lineage>
        <taxon>Eukaryota</taxon>
        <taxon>Metamonada</taxon>
        <taxon>Diplomonadida</taxon>
        <taxon>Hexamitidae</taxon>
        <taxon>Hexamitinae</taxon>
        <taxon>Hexamita</taxon>
    </lineage>
</organism>
<accession>A0AA86PZV9</accession>
<dbReference type="Gene3D" id="1.25.40.20">
    <property type="entry name" value="Ankyrin repeat-containing domain"/>
    <property type="match status" value="1"/>
</dbReference>
<dbReference type="InterPro" id="IPR036770">
    <property type="entry name" value="Ankyrin_rpt-contain_sf"/>
</dbReference>
<proteinExistence type="predicted"/>
<dbReference type="Pfam" id="PF12796">
    <property type="entry name" value="Ank_2"/>
    <property type="match status" value="1"/>
</dbReference>
<dbReference type="Proteomes" id="UP001642409">
    <property type="component" value="Unassembled WGS sequence"/>
</dbReference>
<evidence type="ECO:0000313" key="1">
    <source>
        <dbReference type="EMBL" id="CAI9944270.1"/>
    </source>
</evidence>
<dbReference type="SUPFAM" id="SSF48403">
    <property type="entry name" value="Ankyrin repeat"/>
    <property type="match status" value="1"/>
</dbReference>
<sequence>MLSPMRTISFTSPQSHFYLPPIARLSNNFVKRKLVDGSPYAQPCKSAQINQSDTELILYLNTQNIQLFKLHFTQNNEQNVNQLMRDLFVEGPFFKKDLFNPGLVHKVDISGKTALFYATAGEADLNNPFLNVKLVQRLKRKQDHKGQTALMLAAQLGLEKQINALIDEAGMKDRMGQTAIMHAIMHRKINAVQILMKHEQQFVDAEGTTVQEYLDMYKIKLK</sequence>
<reference evidence="1" key="1">
    <citation type="submission" date="2023-06" db="EMBL/GenBank/DDBJ databases">
        <authorList>
            <person name="Kurt Z."/>
        </authorList>
    </citation>
    <scope>NUCLEOTIDE SEQUENCE</scope>
</reference>
<dbReference type="SMART" id="SM00248">
    <property type="entry name" value="ANK"/>
    <property type="match status" value="2"/>
</dbReference>
<evidence type="ECO:0000313" key="3">
    <source>
        <dbReference type="Proteomes" id="UP001642409"/>
    </source>
</evidence>
<keyword evidence="3" id="KW-1185">Reference proteome</keyword>
<dbReference type="EMBL" id="CAXDID020000154">
    <property type="protein sequence ID" value="CAL6042627.1"/>
    <property type="molecule type" value="Genomic_DNA"/>
</dbReference>
<comment type="caution">
    <text evidence="1">The sequence shown here is derived from an EMBL/GenBank/DDBJ whole genome shotgun (WGS) entry which is preliminary data.</text>
</comment>
<dbReference type="AlphaFoldDB" id="A0AA86PZV9"/>
<evidence type="ECO:0000313" key="2">
    <source>
        <dbReference type="EMBL" id="CAL6042627.1"/>
    </source>
</evidence>